<reference evidence="1" key="1">
    <citation type="journal article" date="2014" name="Int. J. Syst. Evol. Microbiol.">
        <title>Complete genome sequence of Corynebacterium casei LMG S-19264T (=DSM 44701T), isolated from a smear-ripened cheese.</title>
        <authorList>
            <consortium name="US DOE Joint Genome Institute (JGI-PGF)"/>
            <person name="Walter F."/>
            <person name="Albersmeier A."/>
            <person name="Kalinowski J."/>
            <person name="Ruckert C."/>
        </authorList>
    </citation>
    <scope>NUCLEOTIDE SEQUENCE</scope>
    <source>
        <strain evidence="1">JCM 4434</strain>
    </source>
</reference>
<evidence type="ECO:0000313" key="3">
    <source>
        <dbReference type="Proteomes" id="UP000037395"/>
    </source>
</evidence>
<sequence>MQHAPLPETVGVERLRAWWSHRQWLDRPHTGASAAEVLAATGWARSVGGAAPYLGLFARAGLGRAAVDAAVAGLQVHELPAARGCTYVLPAADFALGLAVGAAAPEGELAAAAKHLGVGRDEVEQLCLAVERVLSDGGPLDPTAIREAVGDAVRPLGEAGRKRGLSTTLPLALGLMQSRGRIRRVPVNGRLDQQRYGYVGWDQPVAGNAVDLARRYFSWAGPATLGHFRWFSGFTAATARRAVAEAGAVPLTPGSELLLLPELAEAFAEFEVPSEPHYTLLAGIDGIHLLHRDLSRLLDPADAARPLPAGRAGRTFGGEADPQTHLVLDRGRIVGLWEYDTERAEIVHQSFVPPDDALREAVARTEAFVRDELGDARGFSLDSPKSRAPKIAALRAAALARQQAG</sequence>
<dbReference type="Proteomes" id="UP000610124">
    <property type="component" value="Unassembled WGS sequence"/>
</dbReference>
<dbReference type="Pfam" id="PF06224">
    <property type="entry name" value="AlkZ-like"/>
    <property type="match status" value="1"/>
</dbReference>
<evidence type="ECO:0008006" key="4">
    <source>
        <dbReference type="Google" id="ProtNLM"/>
    </source>
</evidence>
<dbReference type="AlphaFoldDB" id="A0A1E7N428"/>
<protein>
    <recommendedName>
        <fullName evidence="4">Winged helix DNA-binding domain-containing protein</fullName>
    </recommendedName>
</protein>
<proteinExistence type="predicted"/>
<dbReference type="EMBL" id="JPRF03000037">
    <property type="protein sequence ID" value="OEV35213.1"/>
    <property type="molecule type" value="Genomic_DNA"/>
</dbReference>
<comment type="caution">
    <text evidence="2">The sequence shown here is derived from an EMBL/GenBank/DDBJ whole genome shotgun (WGS) entry which is preliminary data.</text>
</comment>
<accession>A0A1E7N428</accession>
<reference evidence="1" key="5">
    <citation type="submission" date="2020-09" db="EMBL/GenBank/DDBJ databases">
        <authorList>
            <person name="Sun Q."/>
            <person name="Ohkuma M."/>
        </authorList>
    </citation>
    <scope>NUCLEOTIDE SEQUENCE</scope>
    <source>
        <strain evidence="1">JCM 4434</strain>
    </source>
</reference>
<organism evidence="2 3">
    <name type="scientific">Kitasatospora aureofaciens</name>
    <name type="common">Streptomyces aureofaciens</name>
    <dbReference type="NCBI Taxonomy" id="1894"/>
    <lineage>
        <taxon>Bacteria</taxon>
        <taxon>Bacillati</taxon>
        <taxon>Actinomycetota</taxon>
        <taxon>Actinomycetes</taxon>
        <taxon>Kitasatosporales</taxon>
        <taxon>Streptomycetaceae</taxon>
        <taxon>Kitasatospora</taxon>
    </lineage>
</organism>
<dbReference type="PANTHER" id="PTHR38479:SF2">
    <property type="entry name" value="WINGED HELIX DNA-BINDING DOMAIN-CONTAINING PROTEIN"/>
    <property type="match status" value="1"/>
</dbReference>
<dbReference type="RefSeq" id="WP_030289448.1">
    <property type="nucleotide sequence ID" value="NZ_BMUB01000003.1"/>
</dbReference>
<dbReference type="PANTHER" id="PTHR38479">
    <property type="entry name" value="LMO0824 PROTEIN"/>
    <property type="match status" value="1"/>
</dbReference>
<evidence type="ECO:0000313" key="1">
    <source>
        <dbReference type="EMBL" id="GGU67591.1"/>
    </source>
</evidence>
<dbReference type="GeneID" id="97485010"/>
<name>A0A1E7N428_KITAU</name>
<dbReference type="EMBL" id="BMUB01000003">
    <property type="protein sequence ID" value="GGU67591.1"/>
    <property type="molecule type" value="Genomic_DNA"/>
</dbReference>
<reference evidence="3" key="3">
    <citation type="submission" date="2016-08" db="EMBL/GenBank/DDBJ databases">
        <title>Sequencing, assembly and comparative genomics of S. aureofaciens ATCC 10762.</title>
        <authorList>
            <person name="Gradnigo J.S."/>
            <person name="Johnson N."/>
            <person name="Somerville G.A."/>
        </authorList>
    </citation>
    <scope>NUCLEOTIDE SEQUENCE [LARGE SCALE GENOMIC DNA]</scope>
    <source>
        <strain evidence="3">ATCC 10762 / DSM 40127 / CCM 3239 / JCM 4008 / LMG 5968 / NBRC 12843 / NCIMB 8234 / A-377</strain>
    </source>
</reference>
<accession>A0A8H9HM55</accession>
<reference evidence="2 3" key="2">
    <citation type="submission" date="2014-07" db="EMBL/GenBank/DDBJ databases">
        <authorList>
            <person name="Zhang J.E."/>
            <person name="Yang H."/>
            <person name="Guo J."/>
            <person name="Deng Z."/>
            <person name="Luo H."/>
            <person name="Luo M."/>
            <person name="Zhao B."/>
        </authorList>
    </citation>
    <scope>NUCLEOTIDE SEQUENCE [LARGE SCALE GENOMIC DNA]</scope>
    <source>
        <strain evidence="2">ATCC 10762</strain>
        <strain evidence="3">ATCC 10762 / DSM 40127 / CCM 3239 / JCM 4008 / LMG 5968 / NBRC 12843 / NCIMB 8234 / A-377</strain>
    </source>
</reference>
<evidence type="ECO:0000313" key="2">
    <source>
        <dbReference type="EMBL" id="OEV35213.1"/>
    </source>
</evidence>
<gene>
    <name evidence="1" type="ORF">GCM10010502_18540</name>
    <name evidence="2" type="ORF">HS99_0033375</name>
</gene>
<dbReference type="OrthoDB" id="5495411at2"/>
<keyword evidence="3" id="KW-1185">Reference proteome</keyword>
<dbReference type="Proteomes" id="UP000037395">
    <property type="component" value="Unassembled WGS sequence"/>
</dbReference>
<dbReference type="KEGG" id="kau:B6264_10405"/>
<dbReference type="InterPro" id="IPR009351">
    <property type="entry name" value="AlkZ-like"/>
</dbReference>
<reference evidence="2" key="4">
    <citation type="submission" date="2016-08" db="EMBL/GenBank/DDBJ databases">
        <title>Sequencing, Assembly and Comparative Genomics of S. aureofaciens ATCC 10762.</title>
        <authorList>
            <person name="Gradnigo J.S."/>
            <person name="Johnson N."/>
            <person name="Somerville G.A."/>
        </authorList>
    </citation>
    <scope>NUCLEOTIDE SEQUENCE [LARGE SCALE GENOMIC DNA]</scope>
    <source>
        <strain evidence="2">ATCC 10762</strain>
    </source>
</reference>